<dbReference type="Gene3D" id="3.40.50.1110">
    <property type="entry name" value="SGNH hydrolase"/>
    <property type="match status" value="1"/>
</dbReference>
<dbReference type="InterPro" id="IPR001087">
    <property type="entry name" value="GDSL"/>
</dbReference>
<dbReference type="SUPFAM" id="SSF52266">
    <property type="entry name" value="SGNH hydrolase"/>
    <property type="match status" value="1"/>
</dbReference>
<organism evidence="1">
    <name type="scientific">Desulfacinum infernum</name>
    <dbReference type="NCBI Taxonomy" id="35837"/>
    <lineage>
        <taxon>Bacteria</taxon>
        <taxon>Pseudomonadati</taxon>
        <taxon>Thermodesulfobacteriota</taxon>
        <taxon>Syntrophobacteria</taxon>
        <taxon>Syntrophobacterales</taxon>
        <taxon>Syntrophobacteraceae</taxon>
        <taxon>Desulfacinum</taxon>
    </lineage>
</organism>
<dbReference type="GO" id="GO:0016788">
    <property type="term" value="F:hydrolase activity, acting on ester bonds"/>
    <property type="evidence" value="ECO:0007669"/>
    <property type="project" value="InterPro"/>
</dbReference>
<protein>
    <submittedName>
        <fullName evidence="1">SGNH/GDSL hydrolase family protein</fullName>
    </submittedName>
</protein>
<name>A0A832A2I8_9BACT</name>
<accession>A0A832A2I8</accession>
<dbReference type="Pfam" id="PF00657">
    <property type="entry name" value="Lipase_GDSL"/>
    <property type="match status" value="1"/>
</dbReference>
<comment type="caution">
    <text evidence="1">The sequence shown here is derived from an EMBL/GenBank/DDBJ whole genome shotgun (WGS) entry which is preliminary data.</text>
</comment>
<proteinExistence type="predicted"/>
<keyword evidence="1" id="KW-0378">Hydrolase</keyword>
<sequence length="459" mass="49614">MKRWVFLGVLVLAWGVSIAAVGPDGAGRAWAGPALMVMGDSLGEGVQSADANLRTQPNSYAVWVARRAGINLTLPYIVSGPLGVVGDVSGRYRLFPYTASNNLAVSGADSWSILNDRALATSPRSISTETELVLFPRIGSQIEIVEDLKPQTVLCWIGSNDVLSAVLAFDELHETQILALMTDPTQFEENYKALLTRLSAVTSKVVLADIADVTNIGFLLSNEDLNRFLGPGDYLPEGSRTTIVALFLIRLGMADSSLFQDPHYVLDAEETEIIRERTAALNAAIYRQAAGYGYPVVKISEKFREKAQNPPIYAGVPLSMRYLGGFFSLDGVHPSNIGHALVANEFLSVLESQYGWSAPPLTEAMLNDIAASDPFVDLDGDGRVQGRPLAGALETLGPLLGISGDVEEPSGAKSTMAIPEVDPEKALSFLDGLRDPAQRGSKLWTQDEIRSVFRKMFRP</sequence>
<gene>
    <name evidence="1" type="ORF">ENS06_08550</name>
</gene>
<reference evidence="1" key="1">
    <citation type="journal article" date="2020" name="mSystems">
        <title>Genome- and Community-Level Interaction Insights into Carbon Utilization and Element Cycling Functions of Hydrothermarchaeota in Hydrothermal Sediment.</title>
        <authorList>
            <person name="Zhou Z."/>
            <person name="Liu Y."/>
            <person name="Xu W."/>
            <person name="Pan J."/>
            <person name="Luo Z.H."/>
            <person name="Li M."/>
        </authorList>
    </citation>
    <scope>NUCLEOTIDE SEQUENCE [LARGE SCALE GENOMIC DNA]</scope>
    <source>
        <strain evidence="1">SpSt-456</strain>
    </source>
</reference>
<evidence type="ECO:0000313" key="1">
    <source>
        <dbReference type="EMBL" id="HFK97353.1"/>
    </source>
</evidence>
<dbReference type="EMBL" id="DSTK01000026">
    <property type="protein sequence ID" value="HFK97353.1"/>
    <property type="molecule type" value="Genomic_DNA"/>
</dbReference>
<dbReference type="AlphaFoldDB" id="A0A832A2I8"/>
<dbReference type="InterPro" id="IPR036514">
    <property type="entry name" value="SGNH_hydro_sf"/>
</dbReference>